<evidence type="ECO:0000256" key="1">
    <source>
        <dbReference type="ARBA" id="ARBA00009437"/>
    </source>
</evidence>
<dbReference type="Proteomes" id="UP001595961">
    <property type="component" value="Unassembled WGS sequence"/>
</dbReference>
<gene>
    <name evidence="6" type="ORF">ACFO5W_08815</name>
</gene>
<reference evidence="7" key="1">
    <citation type="journal article" date="2019" name="Int. J. Syst. Evol. Microbiol.">
        <title>The Global Catalogue of Microorganisms (GCM) 10K type strain sequencing project: providing services to taxonomists for standard genome sequencing and annotation.</title>
        <authorList>
            <consortium name="The Broad Institute Genomics Platform"/>
            <consortium name="The Broad Institute Genome Sequencing Center for Infectious Disease"/>
            <person name="Wu L."/>
            <person name="Ma J."/>
        </authorList>
    </citation>
    <scope>NUCLEOTIDE SEQUENCE [LARGE SCALE GENOMIC DNA]</scope>
    <source>
        <strain evidence="7">CCM 4481</strain>
    </source>
</reference>
<dbReference type="Gene3D" id="1.10.10.10">
    <property type="entry name" value="Winged helix-like DNA-binding domain superfamily/Winged helix DNA-binding domain"/>
    <property type="match status" value="1"/>
</dbReference>
<evidence type="ECO:0000259" key="5">
    <source>
        <dbReference type="PROSITE" id="PS50931"/>
    </source>
</evidence>
<evidence type="ECO:0000256" key="3">
    <source>
        <dbReference type="ARBA" id="ARBA00023125"/>
    </source>
</evidence>
<dbReference type="PANTHER" id="PTHR30537:SF5">
    <property type="entry name" value="HTH-TYPE TRANSCRIPTIONAL ACTIVATOR TTDR-RELATED"/>
    <property type="match status" value="1"/>
</dbReference>
<comment type="similarity">
    <text evidence="1">Belongs to the LysR transcriptional regulatory family.</text>
</comment>
<dbReference type="PROSITE" id="PS50931">
    <property type="entry name" value="HTH_LYSR"/>
    <property type="match status" value="1"/>
</dbReference>
<keyword evidence="2" id="KW-0805">Transcription regulation</keyword>
<dbReference type="Gene3D" id="3.40.190.290">
    <property type="match status" value="1"/>
</dbReference>
<dbReference type="PANTHER" id="PTHR30537">
    <property type="entry name" value="HTH-TYPE TRANSCRIPTIONAL REGULATOR"/>
    <property type="match status" value="1"/>
</dbReference>
<comment type="caution">
    <text evidence="6">The sequence shown here is derived from an EMBL/GenBank/DDBJ whole genome shotgun (WGS) entry which is preliminary data.</text>
</comment>
<dbReference type="SUPFAM" id="SSF53850">
    <property type="entry name" value="Periplasmic binding protein-like II"/>
    <property type="match status" value="1"/>
</dbReference>
<evidence type="ECO:0000313" key="7">
    <source>
        <dbReference type="Proteomes" id="UP001595961"/>
    </source>
</evidence>
<feature type="domain" description="HTH lysR-type" evidence="5">
    <location>
        <begin position="1"/>
        <end position="59"/>
    </location>
</feature>
<sequence>MDRLENMAVFVRVVERGSFVAAAEDFRISPAMAGVHVRALEQRLGARLINRTTRRHSLTEIGRLYYERCKQILADITDAEASAAQLKARPRGRLRLATPVSFGVHALAPSCRDYIAENPEVSIDFVVSDRPVDLLEEGIDVAIRIGELDDSSMIARPLRPYGSLICAAPDYLDRHGVPLLPSDLSGHRCLGFAHPIASKEWTLRGPEGAIRIPVTLALTANNGEALRMAALSGLGIIMQPEILLGDDIRAGRLVPLLEDFLPRPRPMHVLTFPDRKPTPKIRSFVDFLVARFGEPGRHQHAASPEQLATTMDSP</sequence>
<dbReference type="InterPro" id="IPR058163">
    <property type="entry name" value="LysR-type_TF_proteobact-type"/>
</dbReference>
<dbReference type="Pfam" id="PF00126">
    <property type="entry name" value="HTH_1"/>
    <property type="match status" value="1"/>
</dbReference>
<dbReference type="InterPro" id="IPR000847">
    <property type="entry name" value="LysR_HTH_N"/>
</dbReference>
<proteinExistence type="inferred from homology"/>
<dbReference type="InterPro" id="IPR036388">
    <property type="entry name" value="WH-like_DNA-bd_sf"/>
</dbReference>
<dbReference type="SUPFAM" id="SSF46785">
    <property type="entry name" value="Winged helix' DNA-binding domain"/>
    <property type="match status" value="1"/>
</dbReference>
<accession>A0ABV9C229</accession>
<protein>
    <submittedName>
        <fullName evidence="6">LysR family transcriptional regulator</fullName>
    </submittedName>
</protein>
<name>A0ABV9C229_9GAMM</name>
<dbReference type="EMBL" id="JBHSGA010000016">
    <property type="protein sequence ID" value="MFC4526737.1"/>
    <property type="molecule type" value="Genomic_DNA"/>
</dbReference>
<dbReference type="Pfam" id="PF03466">
    <property type="entry name" value="LysR_substrate"/>
    <property type="match status" value="1"/>
</dbReference>
<dbReference type="RefSeq" id="WP_266152485.1">
    <property type="nucleotide sequence ID" value="NZ_CP064028.1"/>
</dbReference>
<evidence type="ECO:0000313" key="6">
    <source>
        <dbReference type="EMBL" id="MFC4526737.1"/>
    </source>
</evidence>
<keyword evidence="7" id="KW-1185">Reference proteome</keyword>
<dbReference type="InterPro" id="IPR005119">
    <property type="entry name" value="LysR_subst-bd"/>
</dbReference>
<keyword evidence="3" id="KW-0238">DNA-binding</keyword>
<organism evidence="6 7">
    <name type="scientific">Dyella halodurans</name>
    <dbReference type="NCBI Taxonomy" id="1920171"/>
    <lineage>
        <taxon>Bacteria</taxon>
        <taxon>Pseudomonadati</taxon>
        <taxon>Pseudomonadota</taxon>
        <taxon>Gammaproteobacteria</taxon>
        <taxon>Lysobacterales</taxon>
        <taxon>Rhodanobacteraceae</taxon>
        <taxon>Dyella</taxon>
    </lineage>
</organism>
<keyword evidence="4" id="KW-0804">Transcription</keyword>
<dbReference type="CDD" id="cd08477">
    <property type="entry name" value="PBP2_CrgA_like_8"/>
    <property type="match status" value="1"/>
</dbReference>
<evidence type="ECO:0000256" key="2">
    <source>
        <dbReference type="ARBA" id="ARBA00023015"/>
    </source>
</evidence>
<dbReference type="InterPro" id="IPR036390">
    <property type="entry name" value="WH_DNA-bd_sf"/>
</dbReference>
<evidence type="ECO:0000256" key="4">
    <source>
        <dbReference type="ARBA" id="ARBA00023163"/>
    </source>
</evidence>